<feature type="non-terminal residue" evidence="5">
    <location>
        <position position="89"/>
    </location>
</feature>
<dbReference type="Pfam" id="PF04542">
    <property type="entry name" value="Sigma70_r2"/>
    <property type="match status" value="1"/>
</dbReference>
<accession>A0A1V1NYV2</accession>
<evidence type="ECO:0000256" key="1">
    <source>
        <dbReference type="ARBA" id="ARBA00023015"/>
    </source>
</evidence>
<dbReference type="Proteomes" id="UP000189670">
    <property type="component" value="Unassembled WGS sequence"/>
</dbReference>
<dbReference type="NCBIfam" id="TIGR02937">
    <property type="entry name" value="sigma70-ECF"/>
    <property type="match status" value="1"/>
</dbReference>
<dbReference type="EMBL" id="ATBP01001250">
    <property type="protein sequence ID" value="ETR67705.1"/>
    <property type="molecule type" value="Genomic_DNA"/>
</dbReference>
<dbReference type="GO" id="GO:0006352">
    <property type="term" value="P:DNA-templated transcription initiation"/>
    <property type="evidence" value="ECO:0007669"/>
    <property type="project" value="InterPro"/>
</dbReference>
<dbReference type="PANTHER" id="PTHR43133">
    <property type="entry name" value="RNA POLYMERASE ECF-TYPE SIGMA FACTO"/>
    <property type="match status" value="1"/>
</dbReference>
<protein>
    <submittedName>
        <fullName evidence="5">RNA polymerase sigma-70 factor, ECF subfamily</fullName>
    </submittedName>
</protein>
<dbReference type="SUPFAM" id="SSF88946">
    <property type="entry name" value="Sigma2 domain of RNA polymerase sigma factors"/>
    <property type="match status" value="1"/>
</dbReference>
<dbReference type="InterPro" id="IPR007627">
    <property type="entry name" value="RNA_pol_sigma70_r2"/>
</dbReference>
<dbReference type="Gene3D" id="1.10.1740.10">
    <property type="match status" value="1"/>
</dbReference>
<comment type="caution">
    <text evidence="5">The sequence shown here is derived from an EMBL/GenBank/DDBJ whole genome shotgun (WGS) entry which is preliminary data.</text>
</comment>
<gene>
    <name evidence="5" type="ORF">OMM_11308</name>
</gene>
<evidence type="ECO:0000313" key="5">
    <source>
        <dbReference type="EMBL" id="ETR67705.1"/>
    </source>
</evidence>
<feature type="domain" description="RNA polymerase sigma-70 region 2" evidence="4">
    <location>
        <begin position="22"/>
        <end position="88"/>
    </location>
</feature>
<keyword evidence="3" id="KW-0804">Transcription</keyword>
<dbReference type="AlphaFoldDB" id="A0A1V1NYV2"/>
<evidence type="ECO:0000259" key="4">
    <source>
        <dbReference type="Pfam" id="PF04542"/>
    </source>
</evidence>
<keyword evidence="1" id="KW-0805">Transcription regulation</keyword>
<reference evidence="6" key="1">
    <citation type="submission" date="2012-11" db="EMBL/GenBank/DDBJ databases">
        <authorList>
            <person name="Lucero-Rivera Y.E."/>
            <person name="Tovar-Ramirez D."/>
        </authorList>
    </citation>
    <scope>NUCLEOTIDE SEQUENCE [LARGE SCALE GENOMIC DNA]</scope>
    <source>
        <strain evidence="6">Araruama</strain>
    </source>
</reference>
<evidence type="ECO:0000256" key="2">
    <source>
        <dbReference type="ARBA" id="ARBA00023082"/>
    </source>
</evidence>
<dbReference type="GO" id="GO:0016987">
    <property type="term" value="F:sigma factor activity"/>
    <property type="evidence" value="ECO:0007669"/>
    <property type="project" value="UniProtKB-KW"/>
</dbReference>
<name>A0A1V1NYV2_9BACT</name>
<evidence type="ECO:0000313" key="6">
    <source>
        <dbReference type="Proteomes" id="UP000189670"/>
    </source>
</evidence>
<dbReference type="InterPro" id="IPR013325">
    <property type="entry name" value="RNA_pol_sigma_r2"/>
</dbReference>
<organism evidence="5 6">
    <name type="scientific">Candidatus Magnetoglobus multicellularis str. Araruama</name>
    <dbReference type="NCBI Taxonomy" id="890399"/>
    <lineage>
        <taxon>Bacteria</taxon>
        <taxon>Pseudomonadati</taxon>
        <taxon>Thermodesulfobacteriota</taxon>
        <taxon>Desulfobacteria</taxon>
        <taxon>Desulfobacterales</taxon>
        <taxon>Desulfobacteraceae</taxon>
        <taxon>Candidatus Magnetoglobus</taxon>
    </lineage>
</organism>
<evidence type="ECO:0000256" key="3">
    <source>
        <dbReference type="ARBA" id="ARBA00023163"/>
    </source>
</evidence>
<dbReference type="PANTHER" id="PTHR43133:SF60">
    <property type="entry name" value="RNA POLYMERASE SIGMA FACTOR SIGV"/>
    <property type="match status" value="1"/>
</dbReference>
<sequence length="89" mass="11075">MNKIFGWVQDAQTGNRYALNQLIDYYQTDIFRLVYYRIHNRADAEDLTQDIFVQVIKRIRTLKDQKQFKPWLYRIALNRVRDYFRKKRL</sequence>
<dbReference type="InterPro" id="IPR039425">
    <property type="entry name" value="RNA_pol_sigma-70-like"/>
</dbReference>
<proteinExistence type="predicted"/>
<dbReference type="InterPro" id="IPR014284">
    <property type="entry name" value="RNA_pol_sigma-70_dom"/>
</dbReference>
<keyword evidence="2" id="KW-0731">Sigma factor</keyword>